<evidence type="ECO:0000256" key="5">
    <source>
        <dbReference type="ARBA" id="ARBA00022989"/>
    </source>
</evidence>
<dbReference type="Pfam" id="PF01757">
    <property type="entry name" value="Acyl_transf_3"/>
    <property type="match status" value="1"/>
</dbReference>
<evidence type="ECO:0000313" key="10">
    <source>
        <dbReference type="Proteomes" id="UP000198901"/>
    </source>
</evidence>
<dbReference type="STRING" id="563176.SAMN04488090_3789"/>
<keyword evidence="4 7" id="KW-0812">Transmembrane</keyword>
<dbReference type="EMBL" id="FNGS01000007">
    <property type="protein sequence ID" value="SDM58356.1"/>
    <property type="molecule type" value="Genomic_DNA"/>
</dbReference>
<dbReference type="Proteomes" id="UP000198901">
    <property type="component" value="Unassembled WGS sequence"/>
</dbReference>
<feature type="transmembrane region" description="Helical" evidence="7">
    <location>
        <begin position="173"/>
        <end position="195"/>
    </location>
</feature>
<evidence type="ECO:0000313" key="9">
    <source>
        <dbReference type="EMBL" id="SDM58356.1"/>
    </source>
</evidence>
<keyword evidence="9" id="KW-0012">Acyltransferase</keyword>
<feature type="transmembrane region" description="Helical" evidence="7">
    <location>
        <begin position="343"/>
        <end position="365"/>
    </location>
</feature>
<accession>A0A1G9UEL9</accession>
<evidence type="ECO:0000256" key="7">
    <source>
        <dbReference type="SAM" id="Phobius"/>
    </source>
</evidence>
<dbReference type="AlphaFoldDB" id="A0A1G9UEL9"/>
<keyword evidence="9" id="KW-0808">Transferase</keyword>
<keyword evidence="5 7" id="KW-1133">Transmembrane helix</keyword>
<dbReference type="GO" id="GO:0016413">
    <property type="term" value="F:O-acetyltransferase activity"/>
    <property type="evidence" value="ECO:0007669"/>
    <property type="project" value="TreeGrafter"/>
</dbReference>
<protein>
    <submittedName>
        <fullName evidence="9">Surface polysaccharide O-acyltransferase, integral membrane enzyme</fullName>
    </submittedName>
</protein>
<evidence type="ECO:0000259" key="8">
    <source>
        <dbReference type="Pfam" id="PF01757"/>
    </source>
</evidence>
<feature type="transmembrane region" description="Helical" evidence="7">
    <location>
        <begin position="49"/>
        <end position="68"/>
    </location>
</feature>
<dbReference type="InterPro" id="IPR002656">
    <property type="entry name" value="Acyl_transf_3_dom"/>
</dbReference>
<feature type="transmembrane region" description="Helical" evidence="7">
    <location>
        <begin position="80"/>
        <end position="101"/>
    </location>
</feature>
<keyword evidence="3" id="KW-1003">Cell membrane</keyword>
<dbReference type="RefSeq" id="WP_093205858.1">
    <property type="nucleotide sequence ID" value="NZ_FNGS01000007.1"/>
</dbReference>
<feature type="transmembrane region" description="Helical" evidence="7">
    <location>
        <begin position="317"/>
        <end position="337"/>
    </location>
</feature>
<evidence type="ECO:0000256" key="6">
    <source>
        <dbReference type="ARBA" id="ARBA00023136"/>
    </source>
</evidence>
<name>A0A1G9UEL9_9BACT</name>
<comment type="similarity">
    <text evidence="2">Belongs to the acyltransferase 3 family.</text>
</comment>
<evidence type="ECO:0000256" key="1">
    <source>
        <dbReference type="ARBA" id="ARBA00004651"/>
    </source>
</evidence>
<keyword evidence="10" id="KW-1185">Reference proteome</keyword>
<evidence type="ECO:0000256" key="3">
    <source>
        <dbReference type="ARBA" id="ARBA00022475"/>
    </source>
</evidence>
<reference evidence="9 10" key="1">
    <citation type="submission" date="2016-10" db="EMBL/GenBank/DDBJ databases">
        <authorList>
            <person name="de Groot N.N."/>
        </authorList>
    </citation>
    <scope>NUCLEOTIDE SEQUENCE [LARGE SCALE GENOMIC DNA]</scope>
    <source>
        <strain evidence="9 10">DSM 21668</strain>
    </source>
</reference>
<dbReference type="PANTHER" id="PTHR40074">
    <property type="entry name" value="O-ACETYLTRANSFERASE WECH"/>
    <property type="match status" value="1"/>
</dbReference>
<dbReference type="PANTHER" id="PTHR40074:SF2">
    <property type="entry name" value="O-ACETYLTRANSFERASE WECH"/>
    <property type="match status" value="1"/>
</dbReference>
<dbReference type="OrthoDB" id="9810469at2"/>
<evidence type="ECO:0000256" key="4">
    <source>
        <dbReference type="ARBA" id="ARBA00022692"/>
    </source>
</evidence>
<comment type="subcellular location">
    <subcellularLocation>
        <location evidence="1">Cell membrane</location>
        <topology evidence="1">Multi-pass membrane protein</topology>
    </subcellularLocation>
</comment>
<gene>
    <name evidence="9" type="ORF">SAMN04488090_3789</name>
</gene>
<keyword evidence="6 7" id="KW-0472">Membrane</keyword>
<feature type="domain" description="Acyltransferase 3" evidence="8">
    <location>
        <begin position="7"/>
        <end position="358"/>
    </location>
</feature>
<dbReference type="GO" id="GO:0005886">
    <property type="term" value="C:plasma membrane"/>
    <property type="evidence" value="ECO:0007669"/>
    <property type="project" value="UniProtKB-SubCell"/>
</dbReference>
<organism evidence="9 10">
    <name type="scientific">Siphonobacter aquaeclarae</name>
    <dbReference type="NCBI Taxonomy" id="563176"/>
    <lineage>
        <taxon>Bacteria</taxon>
        <taxon>Pseudomonadati</taxon>
        <taxon>Bacteroidota</taxon>
        <taxon>Cytophagia</taxon>
        <taxon>Cytophagales</taxon>
        <taxon>Cytophagaceae</taxon>
        <taxon>Siphonobacter</taxon>
    </lineage>
</organism>
<sequence>MQKEPLAWADWLRIAACFLVILSHSCDPFVGQLDNNRAEFLSGAFIGSLVRPCVPLFVMLSGALLLPVQTDMGTFYGRRMKRILVPFVFWSMALPVLYYLYVHSGMKTVSPNLIAADHTVGMTLKKLYLFLFNFHYDTTALWYIYMLIGLYLFMPVISPWLQQASRRDLHWFLGWWGISLVLPYVKMAAPLAGYLGNYGNTGLLGVCDWNAFGTFYYFSGFLGYLVLAFYLRRYPLNWSMSRTLAVAIPLFLLGFAITFGGFVLTQHYSPGNYASLEVIWYFYGVNVFMMTVSVYLIMQQIQVTPSPRLRKLSSQTFGVYLCHFVFVQLGYDLVYPATTAPAAIKIGLIAGFTFGVSLTVVRLLSVWEWTRRLVM</sequence>
<feature type="transmembrane region" description="Helical" evidence="7">
    <location>
        <begin position="278"/>
        <end position="297"/>
    </location>
</feature>
<dbReference type="GO" id="GO:0009246">
    <property type="term" value="P:enterobacterial common antigen biosynthetic process"/>
    <property type="evidence" value="ECO:0007669"/>
    <property type="project" value="TreeGrafter"/>
</dbReference>
<proteinExistence type="inferred from homology"/>
<feature type="transmembrane region" description="Helical" evidence="7">
    <location>
        <begin position="243"/>
        <end position="266"/>
    </location>
</feature>
<feature type="transmembrane region" description="Helical" evidence="7">
    <location>
        <begin position="140"/>
        <end position="161"/>
    </location>
</feature>
<evidence type="ECO:0000256" key="2">
    <source>
        <dbReference type="ARBA" id="ARBA00007400"/>
    </source>
</evidence>
<feature type="transmembrane region" description="Helical" evidence="7">
    <location>
        <begin position="215"/>
        <end position="231"/>
    </location>
</feature>